<protein>
    <submittedName>
        <fullName evidence="2">Uncharacterized protein</fullName>
    </submittedName>
</protein>
<accession>A0A2T0FC73</accession>
<keyword evidence="1" id="KW-0175">Coiled coil</keyword>
<evidence type="ECO:0000313" key="2">
    <source>
        <dbReference type="EMBL" id="PRT52567.1"/>
    </source>
</evidence>
<name>A0A2T0FC73_9ASCO</name>
<comment type="caution">
    <text evidence="2">The sequence shown here is derived from an EMBL/GenBank/DDBJ whole genome shotgun (WGS) entry which is preliminary data.</text>
</comment>
<gene>
    <name evidence="2" type="ORF">B9G98_00187</name>
</gene>
<evidence type="ECO:0000313" key="3">
    <source>
        <dbReference type="Proteomes" id="UP000238350"/>
    </source>
</evidence>
<feature type="coiled-coil region" evidence="1">
    <location>
        <begin position="49"/>
        <end position="127"/>
    </location>
</feature>
<sequence>MDQQESAAEELIRKVDNAVKEFGLLKQSIKNYPYQVLVGDSLEEKRQALARLDAVQAQYKVQLDELNAEIEKTEAAGLEFERMVHDKFVSDRERLAKASANSSRAELMEARRTLADLRQRLQEKSREVVNRGKVPGATAVNADDALLLALYESLGVSLEKSVSVENRWKAIQQLTN</sequence>
<dbReference type="Proteomes" id="UP000238350">
    <property type="component" value="Unassembled WGS sequence"/>
</dbReference>
<organism evidence="2 3">
    <name type="scientific">Wickerhamiella sorbophila</name>
    <dbReference type="NCBI Taxonomy" id="45607"/>
    <lineage>
        <taxon>Eukaryota</taxon>
        <taxon>Fungi</taxon>
        <taxon>Dikarya</taxon>
        <taxon>Ascomycota</taxon>
        <taxon>Saccharomycotina</taxon>
        <taxon>Dipodascomycetes</taxon>
        <taxon>Dipodascales</taxon>
        <taxon>Trichomonascaceae</taxon>
        <taxon>Wickerhamiella</taxon>
    </lineage>
</organism>
<evidence type="ECO:0000256" key="1">
    <source>
        <dbReference type="SAM" id="Coils"/>
    </source>
</evidence>
<reference evidence="2 3" key="1">
    <citation type="submission" date="2017-04" db="EMBL/GenBank/DDBJ databases">
        <title>Genome sequencing of [Candida] sorbophila.</title>
        <authorList>
            <person name="Ahn J.O."/>
        </authorList>
    </citation>
    <scope>NUCLEOTIDE SEQUENCE [LARGE SCALE GENOMIC DNA]</scope>
    <source>
        <strain evidence="2 3">DS02</strain>
    </source>
</reference>
<dbReference type="AlphaFoldDB" id="A0A2T0FC73"/>
<keyword evidence="3" id="KW-1185">Reference proteome</keyword>
<dbReference type="RefSeq" id="XP_024662513.1">
    <property type="nucleotide sequence ID" value="XM_024806745.1"/>
</dbReference>
<dbReference type="EMBL" id="NDIQ01000001">
    <property type="protein sequence ID" value="PRT52567.1"/>
    <property type="molecule type" value="Genomic_DNA"/>
</dbReference>
<dbReference type="GeneID" id="36513936"/>
<proteinExistence type="predicted"/>